<feature type="transmembrane region" description="Helical" evidence="1">
    <location>
        <begin position="222"/>
        <end position="239"/>
    </location>
</feature>
<accession>D3QAS5</accession>
<feature type="transmembrane region" description="Helical" evidence="1">
    <location>
        <begin position="121"/>
        <end position="141"/>
    </location>
</feature>
<name>D3QAS5_STANL</name>
<evidence type="ECO:0000313" key="3">
    <source>
        <dbReference type="Proteomes" id="UP000000844"/>
    </source>
</evidence>
<dbReference type="HOGENOM" id="CLU_622416_0_0_11"/>
<keyword evidence="1" id="KW-0812">Transmembrane</keyword>
<proteinExistence type="predicted"/>
<dbReference type="AlphaFoldDB" id="D3QAS5"/>
<feature type="transmembrane region" description="Helical" evidence="1">
    <location>
        <begin position="182"/>
        <end position="202"/>
    </location>
</feature>
<gene>
    <name evidence="2" type="ordered locus">Snas_5085</name>
</gene>
<feature type="transmembrane region" description="Helical" evidence="1">
    <location>
        <begin position="80"/>
        <end position="101"/>
    </location>
</feature>
<keyword evidence="1" id="KW-0472">Membrane</keyword>
<sequence>MELGDALGHVAWRAPVVLLQIFVGLALCGAAIHGSWLASSGFVVLLRRNGFRGACGWLLGRLRSAWRRGFRAGSATTLRLSFDVGVVSGIVVIAGLYGGVLLSNAATLLEPPPGYSTSDPLVGPVFVGIFAGIWIGPWRWFRGCRRLAGLPDELSAKDSPLPLVAEPRIGVRGRLPRVRRVLTLRYLRTAAVIGTITAFLYIVKVGSRVKPPGTDDTSPKTLLVAVTGSATVLAMYYLLSFGLRRVFLRSQLLYLIDECLRYDARYREARRKVRDADKSKLPGNRRRNLRSLARTLPAYARMLDLLAPADAFSPRATILWGLHRRLLDHLSELDSLRGELPDDVDRLLRDLMVLVAEPRSWDTYQELAEYYGITVDRQTAAEVRPSRPGRLGVLYGNVVSQVEQANRLVVAVTVVAVIVAVLVLLLLGQLSAKDGLTLLR</sequence>
<evidence type="ECO:0000313" key="2">
    <source>
        <dbReference type="EMBL" id="ADD44721.1"/>
    </source>
</evidence>
<dbReference type="KEGG" id="sna:Snas_5085"/>
<keyword evidence="1" id="KW-1133">Transmembrane helix</keyword>
<keyword evidence="3" id="KW-1185">Reference proteome</keyword>
<reference evidence="2 3" key="1">
    <citation type="journal article" date="2009" name="Stand. Genomic Sci.">
        <title>Complete genome sequence of Stackebrandtia nassauensis type strain (LLR-40K-21).</title>
        <authorList>
            <person name="Munk C."/>
            <person name="Lapidus A."/>
            <person name="Copeland A."/>
            <person name="Jando M."/>
            <person name="Mayilraj S."/>
            <person name="Glavina Del Rio T."/>
            <person name="Nolan M."/>
            <person name="Chen F."/>
            <person name="Lucas S."/>
            <person name="Tice H."/>
            <person name="Cheng J.F."/>
            <person name="Han C."/>
            <person name="Detter J.C."/>
            <person name="Bruce D."/>
            <person name="Goodwin L."/>
            <person name="Chain P."/>
            <person name="Pitluck S."/>
            <person name="Goker M."/>
            <person name="Ovchinikova G."/>
            <person name="Pati A."/>
            <person name="Ivanova N."/>
            <person name="Mavromatis K."/>
            <person name="Chen A."/>
            <person name="Palaniappan K."/>
            <person name="Land M."/>
            <person name="Hauser L."/>
            <person name="Chang Y.J."/>
            <person name="Jeffries C.D."/>
            <person name="Bristow J."/>
            <person name="Eisen J.A."/>
            <person name="Markowitz V."/>
            <person name="Hugenholtz P."/>
            <person name="Kyrpides N.C."/>
            <person name="Klenk H.P."/>
        </authorList>
    </citation>
    <scope>NUCLEOTIDE SEQUENCE [LARGE SCALE GENOMIC DNA]</scope>
    <source>
        <strain evidence="3">DSM 44728 / CIP 108903 / NRRL B-16338 / NBRC 102104 / LLR-40K-21</strain>
    </source>
</reference>
<dbReference type="Proteomes" id="UP000000844">
    <property type="component" value="Chromosome"/>
</dbReference>
<dbReference type="EMBL" id="CP001778">
    <property type="protein sequence ID" value="ADD44721.1"/>
    <property type="molecule type" value="Genomic_DNA"/>
</dbReference>
<dbReference type="RefSeq" id="WP_013020292.1">
    <property type="nucleotide sequence ID" value="NC_013947.1"/>
</dbReference>
<feature type="transmembrane region" description="Helical" evidence="1">
    <location>
        <begin position="12"/>
        <end position="32"/>
    </location>
</feature>
<evidence type="ECO:0000256" key="1">
    <source>
        <dbReference type="SAM" id="Phobius"/>
    </source>
</evidence>
<feature type="transmembrane region" description="Helical" evidence="1">
    <location>
        <begin position="408"/>
        <end position="430"/>
    </location>
</feature>
<organism evidence="2 3">
    <name type="scientific">Stackebrandtia nassauensis (strain DSM 44728 / CIP 108903 / NRRL B-16338 / NBRC 102104 / LLR-40K-21)</name>
    <dbReference type="NCBI Taxonomy" id="446470"/>
    <lineage>
        <taxon>Bacteria</taxon>
        <taxon>Bacillati</taxon>
        <taxon>Actinomycetota</taxon>
        <taxon>Actinomycetes</taxon>
        <taxon>Glycomycetales</taxon>
        <taxon>Glycomycetaceae</taxon>
        <taxon>Stackebrandtia</taxon>
    </lineage>
</organism>
<protein>
    <submittedName>
        <fullName evidence="2">Uncharacterized protein</fullName>
    </submittedName>
</protein>